<evidence type="ECO:0000313" key="2">
    <source>
        <dbReference type="EMBL" id="TLD70855.1"/>
    </source>
</evidence>
<keyword evidence="1" id="KW-0812">Transmembrane</keyword>
<name>A0A5R8KFX0_9BACT</name>
<keyword evidence="3" id="KW-1185">Reference proteome</keyword>
<feature type="transmembrane region" description="Helical" evidence="1">
    <location>
        <begin position="84"/>
        <end position="105"/>
    </location>
</feature>
<keyword evidence="1" id="KW-0472">Membrane</keyword>
<evidence type="ECO:0000256" key="1">
    <source>
        <dbReference type="SAM" id="Phobius"/>
    </source>
</evidence>
<gene>
    <name evidence="2" type="ORF">FEM03_11150</name>
</gene>
<reference evidence="2 3" key="1">
    <citation type="submission" date="2019-05" db="EMBL/GenBank/DDBJ databases">
        <title>Verrucobacter flavum gen. nov., sp. nov. a new member of the family Verrucomicrobiaceae.</title>
        <authorList>
            <person name="Szuroczki S."/>
            <person name="Abbaszade G."/>
            <person name="Szabo A."/>
            <person name="Felfoldi T."/>
            <person name="Schumann P."/>
            <person name="Boka K."/>
            <person name="Keki Z."/>
            <person name="Toumi M."/>
            <person name="Toth E."/>
        </authorList>
    </citation>
    <scope>NUCLEOTIDE SEQUENCE [LARGE SCALE GENOMIC DNA]</scope>
    <source>
        <strain evidence="2 3">MG-N-17</strain>
    </source>
</reference>
<keyword evidence="1" id="KW-1133">Transmembrane helix</keyword>
<dbReference type="Proteomes" id="UP000306196">
    <property type="component" value="Unassembled WGS sequence"/>
</dbReference>
<dbReference type="OrthoDB" id="181214at2"/>
<comment type="caution">
    <text evidence="2">The sequence shown here is derived from an EMBL/GenBank/DDBJ whole genome shotgun (WGS) entry which is preliminary data.</text>
</comment>
<dbReference type="EMBL" id="VAUV01000007">
    <property type="protein sequence ID" value="TLD70855.1"/>
    <property type="molecule type" value="Genomic_DNA"/>
</dbReference>
<sequence>MNSNPVPTPDEWHRLFNAALNQTLTPIDKESLSTLLKSNADARQLWFLYNDNECSLAEIRHVIPAPLLKTSARTRTSSLSLNPLMSAVAGLVIGLFCATVVWGYVGNYSPKPIALLEETFETSAAPLVTGMPLQPGQWSGDFSEIVGPTSNVQPAQGKHMLRFLRADYQGKPIRDGWVADLFHIIDLTNPDLGIHRGDVSLLISAQFSALPQADLQRLSCGVTVYAIDALPPPGERDDAFLSRAALSENPETSESALRILATSARTETTDASPNHWQNVASELRLPASTRYLMIHLRAHLHGSHRPEIPKPVEFKGLFLDNIRTTLTQRPALP</sequence>
<evidence type="ECO:0000313" key="3">
    <source>
        <dbReference type="Proteomes" id="UP000306196"/>
    </source>
</evidence>
<proteinExistence type="predicted"/>
<dbReference type="RefSeq" id="WP_138086325.1">
    <property type="nucleotide sequence ID" value="NZ_VAUV01000007.1"/>
</dbReference>
<organism evidence="2 3">
    <name type="scientific">Phragmitibacter flavus</name>
    <dbReference type="NCBI Taxonomy" id="2576071"/>
    <lineage>
        <taxon>Bacteria</taxon>
        <taxon>Pseudomonadati</taxon>
        <taxon>Verrucomicrobiota</taxon>
        <taxon>Verrucomicrobiia</taxon>
        <taxon>Verrucomicrobiales</taxon>
        <taxon>Verrucomicrobiaceae</taxon>
        <taxon>Phragmitibacter</taxon>
    </lineage>
</organism>
<dbReference type="AlphaFoldDB" id="A0A5R8KFX0"/>
<protein>
    <submittedName>
        <fullName evidence="2">Uncharacterized protein</fullName>
    </submittedName>
</protein>
<accession>A0A5R8KFX0</accession>